<comment type="caution">
    <text evidence="2">The sequence shown here is derived from an EMBL/GenBank/DDBJ whole genome shotgun (WGS) entry which is preliminary data.</text>
</comment>
<evidence type="ECO:0000313" key="3">
    <source>
        <dbReference type="Proteomes" id="UP001597294"/>
    </source>
</evidence>
<keyword evidence="1" id="KW-0812">Transmembrane</keyword>
<dbReference type="Proteomes" id="UP001597294">
    <property type="component" value="Unassembled WGS sequence"/>
</dbReference>
<proteinExistence type="predicted"/>
<accession>A0ABW5BHW5</accession>
<protein>
    <submittedName>
        <fullName evidence="2">DUF2125 domain-containing protein</fullName>
    </submittedName>
</protein>
<dbReference type="Pfam" id="PF09898">
    <property type="entry name" value="DUF2125"/>
    <property type="match status" value="1"/>
</dbReference>
<feature type="transmembrane region" description="Helical" evidence="1">
    <location>
        <begin position="20"/>
        <end position="40"/>
    </location>
</feature>
<evidence type="ECO:0000313" key="2">
    <source>
        <dbReference type="EMBL" id="MFD2204434.1"/>
    </source>
</evidence>
<keyword evidence="1" id="KW-1133">Transmembrane helix</keyword>
<keyword evidence="3" id="KW-1185">Reference proteome</keyword>
<gene>
    <name evidence="2" type="ORF">ACFSKO_02365</name>
</gene>
<dbReference type="InterPro" id="IPR018666">
    <property type="entry name" value="DUF2125"/>
</dbReference>
<evidence type="ECO:0000256" key="1">
    <source>
        <dbReference type="SAM" id="Phobius"/>
    </source>
</evidence>
<organism evidence="2 3">
    <name type="scientific">Kiloniella antarctica</name>
    <dbReference type="NCBI Taxonomy" id="1550907"/>
    <lineage>
        <taxon>Bacteria</taxon>
        <taxon>Pseudomonadati</taxon>
        <taxon>Pseudomonadota</taxon>
        <taxon>Alphaproteobacteria</taxon>
        <taxon>Rhodospirillales</taxon>
        <taxon>Kiloniellaceae</taxon>
        <taxon>Kiloniella</taxon>
    </lineage>
</organism>
<reference evidence="3" key="1">
    <citation type="journal article" date="2019" name="Int. J. Syst. Evol. Microbiol.">
        <title>The Global Catalogue of Microorganisms (GCM) 10K type strain sequencing project: providing services to taxonomists for standard genome sequencing and annotation.</title>
        <authorList>
            <consortium name="The Broad Institute Genomics Platform"/>
            <consortium name="The Broad Institute Genome Sequencing Center for Infectious Disease"/>
            <person name="Wu L."/>
            <person name="Ma J."/>
        </authorList>
    </citation>
    <scope>NUCLEOTIDE SEQUENCE [LARGE SCALE GENOMIC DNA]</scope>
    <source>
        <strain evidence="3">CGMCC 4.7192</strain>
    </source>
</reference>
<dbReference type="EMBL" id="JBHUII010000001">
    <property type="protein sequence ID" value="MFD2204434.1"/>
    <property type="molecule type" value="Genomic_DNA"/>
</dbReference>
<sequence>MPKDISSTEPASRPLGQKLLFLGTGSLTILVTFAVAYWFWAAHQMETGLTHWVEKQRTRGFEITHGTLSLDGFPFVVRAILEKPRIVSPDGWWWQTQSLSAEATPWSPLSMQLDLSKDHLIDGLPHNQPSINIVSNLAKSTAQISLEGELLNARLQADGLIITRESHHPLSITTLDTTLGPLRPATAESPLQEFNILIKAQDINHPELKKTPLGGPISQLNLDGTLYGIVPKDKIRKSLHIWRDTGGFLALHDASMRWGPLLIDARGKVALDNRLRPLGKLESRIEGADEVVSQLEKNGLINKGQSFGIKLSLAALGRTNSRGRHEIEAPLVMRDGWLSVGPITLFKLPPLAK</sequence>
<dbReference type="RefSeq" id="WP_380248016.1">
    <property type="nucleotide sequence ID" value="NZ_JBHUII010000001.1"/>
</dbReference>
<keyword evidence="1" id="KW-0472">Membrane</keyword>
<name>A0ABW5BHW5_9PROT</name>